<reference evidence="2" key="1">
    <citation type="submission" date="2016-09" db="EMBL/GenBank/DDBJ databases">
        <authorList>
            <person name="Lysoe E."/>
        </authorList>
    </citation>
    <scope>NUCLEOTIDE SEQUENCE [LARGE SCALE GENOMIC DNA]</scope>
    <source>
        <strain evidence="2">LJ96T</strain>
    </source>
</reference>
<accession>A0A0G9H537</accession>
<dbReference type="OrthoDB" id="5958100at2"/>
<sequence length="130" mass="13978">MTPSRTHATLQRLAAAASLFSGLVTATPALSASPVCSNEHFRTGELTLPSYDEAMAECVAQESALTHPERGAFAPLRSCHDTGAQGSHGPWRHGRIAVDVLERSSGDRYTFEGLWMCKPVAEATASTHRR</sequence>
<gene>
    <name evidence="1" type="ORF">BJI69_07710</name>
</gene>
<keyword evidence="2" id="KW-1185">Reference proteome</keyword>
<dbReference type="RefSeq" id="WP_046969191.1">
    <property type="nucleotide sequence ID" value="NZ_CP017480.1"/>
</dbReference>
<dbReference type="Proteomes" id="UP000182987">
    <property type="component" value="Chromosome"/>
</dbReference>
<dbReference type="EMBL" id="CP017480">
    <property type="protein sequence ID" value="APG03806.1"/>
    <property type="molecule type" value="Genomic_DNA"/>
</dbReference>
<dbReference type="PATRIC" id="fig|1440763.5.peg.3785"/>
<evidence type="ECO:0000313" key="1">
    <source>
        <dbReference type="EMBL" id="APG03806.1"/>
    </source>
</evidence>
<dbReference type="AlphaFoldDB" id="A0A0G9H537"/>
<evidence type="ECO:0000313" key="2">
    <source>
        <dbReference type="Proteomes" id="UP000182987"/>
    </source>
</evidence>
<dbReference type="KEGG" id="lrz:BJI69_07710"/>
<proteinExistence type="predicted"/>
<dbReference type="STRING" id="1440763.BJI69_07710"/>
<organism evidence="1 2">
    <name type="scientific">Luteibacter rhizovicinus DSM 16549</name>
    <dbReference type="NCBI Taxonomy" id="1440763"/>
    <lineage>
        <taxon>Bacteria</taxon>
        <taxon>Pseudomonadati</taxon>
        <taxon>Pseudomonadota</taxon>
        <taxon>Gammaproteobacteria</taxon>
        <taxon>Lysobacterales</taxon>
        <taxon>Rhodanobacteraceae</taxon>
        <taxon>Luteibacter</taxon>
    </lineage>
</organism>
<protein>
    <submittedName>
        <fullName evidence="1">Uncharacterized protein</fullName>
    </submittedName>
</protein>
<name>A0A0G9H537_9GAMM</name>